<feature type="binding site" evidence="7">
    <location>
        <position position="401"/>
    </location>
    <ligand>
        <name>phosphoenolpyruvate</name>
        <dbReference type="ChEBI" id="CHEBI:58702"/>
    </ligand>
</feature>
<dbReference type="InterPro" id="IPR036968">
    <property type="entry name" value="Enolpyruvate_Tfrase_sf"/>
</dbReference>
<comment type="subunit">
    <text evidence="7">Monomer.</text>
</comment>
<dbReference type="PANTHER" id="PTHR21090">
    <property type="entry name" value="AROM/DEHYDROQUINATE SYNTHASE"/>
    <property type="match status" value="1"/>
</dbReference>
<dbReference type="InterPro" id="IPR013792">
    <property type="entry name" value="RNA3'P_cycl/enolpyr_Trfase_a/b"/>
</dbReference>
<comment type="subcellular location">
    <subcellularLocation>
        <location evidence="7">Cytoplasm</location>
    </subcellularLocation>
</comment>
<evidence type="ECO:0000256" key="1">
    <source>
        <dbReference type="ARBA" id="ARBA00004811"/>
    </source>
</evidence>
<dbReference type="PIRSF" id="PIRSF000505">
    <property type="entry name" value="EPSPS"/>
    <property type="match status" value="1"/>
</dbReference>
<proteinExistence type="inferred from homology"/>
<dbReference type="PANTHER" id="PTHR21090:SF5">
    <property type="entry name" value="PENTAFUNCTIONAL AROM POLYPEPTIDE"/>
    <property type="match status" value="1"/>
</dbReference>
<evidence type="ECO:0000256" key="2">
    <source>
        <dbReference type="ARBA" id="ARBA00009948"/>
    </source>
</evidence>
<comment type="catalytic activity">
    <reaction evidence="6">
        <text>3-phosphoshikimate + phosphoenolpyruvate = 5-O-(1-carboxyvinyl)-3-phosphoshikimate + phosphate</text>
        <dbReference type="Rhea" id="RHEA:21256"/>
        <dbReference type="ChEBI" id="CHEBI:43474"/>
        <dbReference type="ChEBI" id="CHEBI:57701"/>
        <dbReference type="ChEBI" id="CHEBI:58702"/>
        <dbReference type="ChEBI" id="CHEBI:145989"/>
        <dbReference type="EC" id="2.5.1.19"/>
    </reaction>
    <physiologicalReaction direction="left-to-right" evidence="6">
        <dbReference type="Rhea" id="RHEA:21257"/>
    </physiologicalReaction>
</comment>
<dbReference type="AlphaFoldDB" id="A0A099I8K7"/>
<dbReference type="InterPro" id="IPR023193">
    <property type="entry name" value="EPSP_synthase_CS"/>
</dbReference>
<feature type="binding site" evidence="7">
    <location>
        <position position="187"/>
    </location>
    <ligand>
        <name>3-phosphoshikimate</name>
        <dbReference type="ChEBI" id="CHEBI:145989"/>
    </ligand>
</feature>
<comment type="pathway">
    <text evidence="1 7">Metabolic intermediate biosynthesis; chorismate biosynthesis; chorismate from D-erythrose 4-phosphate and phosphoenolpyruvate: step 6/7.</text>
</comment>
<accession>A0A099I8K7</accession>
<dbReference type="EC" id="2.5.1.19" evidence="7"/>
<feature type="binding site" evidence="7">
    <location>
        <position position="375"/>
    </location>
    <ligand>
        <name>phosphoenolpyruvate</name>
        <dbReference type="ChEBI" id="CHEBI:58702"/>
    </ligand>
</feature>
<feature type="binding site" evidence="7">
    <location>
        <position position="332"/>
    </location>
    <ligand>
        <name>phosphoenolpyruvate</name>
        <dbReference type="ChEBI" id="CHEBI:58702"/>
    </ligand>
</feature>
<dbReference type="UniPathway" id="UPA00053">
    <property type="reaction ID" value="UER00089"/>
</dbReference>
<evidence type="ECO:0000256" key="4">
    <source>
        <dbReference type="ARBA" id="ARBA00022679"/>
    </source>
</evidence>
<dbReference type="GO" id="GO:0009073">
    <property type="term" value="P:aromatic amino acid family biosynthetic process"/>
    <property type="evidence" value="ECO:0007669"/>
    <property type="project" value="UniProtKB-KW"/>
</dbReference>
<dbReference type="Pfam" id="PF00275">
    <property type="entry name" value="EPSP_synthase"/>
    <property type="match status" value="1"/>
</dbReference>
<feature type="binding site" evidence="7">
    <location>
        <position position="21"/>
    </location>
    <ligand>
        <name>3-phosphoshikimate</name>
        <dbReference type="ChEBI" id="CHEBI:145989"/>
    </ligand>
</feature>
<feature type="binding site" evidence="7">
    <location>
        <position position="25"/>
    </location>
    <ligand>
        <name>3-phosphoshikimate</name>
        <dbReference type="ChEBI" id="CHEBI:145989"/>
    </ligand>
</feature>
<dbReference type="GO" id="GO:0009423">
    <property type="term" value="P:chorismate biosynthetic process"/>
    <property type="evidence" value="ECO:0007669"/>
    <property type="project" value="UniProtKB-UniRule"/>
</dbReference>
<feature type="active site" description="Proton acceptor" evidence="7">
    <location>
        <position position="301"/>
    </location>
</feature>
<evidence type="ECO:0000256" key="7">
    <source>
        <dbReference type="HAMAP-Rule" id="MF_00210"/>
    </source>
</evidence>
<dbReference type="Gene3D" id="3.65.10.10">
    <property type="entry name" value="Enolpyruvate transferase domain"/>
    <property type="match status" value="2"/>
</dbReference>
<comment type="similarity">
    <text evidence="2 7">Belongs to the EPSP synthase family.</text>
</comment>
<keyword evidence="4 7" id="KW-0808">Transferase</keyword>
<dbReference type="EMBL" id="JQIF01000017">
    <property type="protein sequence ID" value="KGJ54309.1"/>
    <property type="molecule type" value="Genomic_DNA"/>
</dbReference>
<feature type="binding site" evidence="7">
    <location>
        <position position="161"/>
    </location>
    <ligand>
        <name>3-phosphoshikimate</name>
        <dbReference type="ChEBI" id="CHEBI:145989"/>
    </ligand>
</feature>
<reference evidence="9 10" key="1">
    <citation type="submission" date="2014-08" db="EMBL/GenBank/DDBJ databases">
        <title>Clostridium innocuum, an unnegligible vancomycin-resistant pathogen causing extra-intestinal infections.</title>
        <authorList>
            <person name="Feng Y."/>
            <person name="Chiu C.-H."/>
        </authorList>
    </citation>
    <scope>NUCLEOTIDE SEQUENCE [LARGE SCALE GENOMIC DNA]</scope>
    <source>
        <strain evidence="9 10">AN88</strain>
    </source>
</reference>
<evidence type="ECO:0000313" key="10">
    <source>
        <dbReference type="Proteomes" id="UP000030008"/>
    </source>
</evidence>
<evidence type="ECO:0000313" key="9">
    <source>
        <dbReference type="EMBL" id="KGJ54309.1"/>
    </source>
</evidence>
<sequence length="420" mass="46299">MKAHVAPSICSGHVVIPPSKSMAHRAIICASLANGTSVIKNVAYSQDIKTTIAGMQQLGADIRMEADQVTVTGIKDFTIKNKEVFCCESGSTLRFFIPIFSLCNQEITFTGQGRLLQRPQKVYEDLFHAQGLTFRQDASGITIRECLKSGDITLQGDVSSQFISGLLFTLPLLQEDSTIHILPPFESRSYVDLTLQMLKTYGIQASFKDDLTIHIPGNQQYTACDYTIEGDYSQLAFFAVLAACNHDLTITGVHHDSRQGDKKILSILKDFGVRIEEVKNGYHIYKSSLHGCRIDLADCPDLGPILTVLAMYSPGNTNIYNAGRLRIKESDRIEAMEQELRKFGVDIHSTEDEIFITGNSSYTCTSELSSHNDHRIVMALSVAAACSNTSCIIDGAQAIQKSYPTFFEDLQSIGGKVELL</sequence>
<feature type="binding site" evidence="7">
    <location>
        <position position="301"/>
    </location>
    <ligand>
        <name>3-phosphoshikimate</name>
        <dbReference type="ChEBI" id="CHEBI:145989"/>
    </ligand>
</feature>
<dbReference type="CDD" id="cd01556">
    <property type="entry name" value="EPSP_synthase"/>
    <property type="match status" value="1"/>
</dbReference>
<comment type="function">
    <text evidence="7">Catalyzes the transfer of the enolpyruvyl moiety of phosphoenolpyruvate (PEP) to the 5-hydroxyl of shikimate-3-phosphate (S3P) to produce enolpyruvyl shikimate-3-phosphate and inorganic phosphate.</text>
</comment>
<dbReference type="InterPro" id="IPR001986">
    <property type="entry name" value="Enolpyruvate_Tfrase_dom"/>
</dbReference>
<evidence type="ECO:0000256" key="3">
    <source>
        <dbReference type="ARBA" id="ARBA00022605"/>
    </source>
</evidence>
<protein>
    <recommendedName>
        <fullName evidence="7">3-phosphoshikimate 1-carboxyvinyltransferase</fullName>
        <ecNumber evidence="7">2.5.1.19</ecNumber>
    </recommendedName>
    <alternativeName>
        <fullName evidence="7">5-enolpyruvylshikimate-3-phosphate synthase</fullName>
        <shortName evidence="7">EPSP synthase</shortName>
        <shortName evidence="7">EPSPS</shortName>
    </alternativeName>
</protein>
<keyword evidence="7" id="KW-0963">Cytoplasm</keyword>
<dbReference type="SUPFAM" id="SSF55205">
    <property type="entry name" value="EPT/RTPC-like"/>
    <property type="match status" value="1"/>
</dbReference>
<organism evidence="9 10">
    <name type="scientific">Clostridium innocuum</name>
    <dbReference type="NCBI Taxonomy" id="1522"/>
    <lineage>
        <taxon>Bacteria</taxon>
        <taxon>Bacillati</taxon>
        <taxon>Bacillota</taxon>
        <taxon>Clostridia</taxon>
        <taxon>Eubacteriales</taxon>
        <taxon>Clostridiaceae</taxon>
        <taxon>Clostridium</taxon>
    </lineage>
</organism>
<feature type="domain" description="Enolpyruvate transferase" evidence="8">
    <location>
        <begin position="10"/>
        <end position="410"/>
    </location>
</feature>
<dbReference type="Proteomes" id="UP000030008">
    <property type="component" value="Unassembled WGS sequence"/>
</dbReference>
<dbReference type="GO" id="GO:0005737">
    <property type="term" value="C:cytoplasm"/>
    <property type="evidence" value="ECO:0007669"/>
    <property type="project" value="UniProtKB-SubCell"/>
</dbReference>
<feature type="binding site" evidence="7">
    <location>
        <position position="328"/>
    </location>
    <ligand>
        <name>3-phosphoshikimate</name>
        <dbReference type="ChEBI" id="CHEBI:145989"/>
    </ligand>
</feature>
<dbReference type="GO" id="GO:0008652">
    <property type="term" value="P:amino acid biosynthetic process"/>
    <property type="evidence" value="ECO:0007669"/>
    <property type="project" value="UniProtKB-KW"/>
</dbReference>
<dbReference type="NCBIfam" id="TIGR01356">
    <property type="entry name" value="aroA"/>
    <property type="match status" value="1"/>
</dbReference>
<gene>
    <name evidence="7" type="primary">aroA</name>
    <name evidence="9" type="ORF">CIAN88_03990</name>
</gene>
<feature type="binding site" evidence="7">
    <location>
        <position position="20"/>
    </location>
    <ligand>
        <name>3-phosphoshikimate</name>
        <dbReference type="ChEBI" id="CHEBI:145989"/>
    </ligand>
</feature>
<keyword evidence="3 7" id="KW-0028">Amino-acid biosynthesis</keyword>
<feature type="binding site" evidence="7">
    <location>
        <position position="20"/>
    </location>
    <ligand>
        <name>phosphoenolpyruvate</name>
        <dbReference type="ChEBI" id="CHEBI:58702"/>
    </ligand>
</feature>
<dbReference type="HAMAP" id="MF_00210">
    <property type="entry name" value="EPSP_synth"/>
    <property type="match status" value="1"/>
</dbReference>
<dbReference type="GO" id="GO:0003866">
    <property type="term" value="F:3-phosphoshikimate 1-carboxyvinyltransferase activity"/>
    <property type="evidence" value="ECO:0007669"/>
    <property type="project" value="UniProtKB-UniRule"/>
</dbReference>
<feature type="binding site" evidence="7">
    <location>
        <position position="159"/>
    </location>
    <ligand>
        <name>3-phosphoshikimate</name>
        <dbReference type="ChEBI" id="CHEBI:145989"/>
    </ligand>
</feature>
<feature type="binding site" evidence="7">
    <location>
        <position position="90"/>
    </location>
    <ligand>
        <name>phosphoenolpyruvate</name>
        <dbReference type="ChEBI" id="CHEBI:58702"/>
    </ligand>
</feature>
<name>A0A099I8K7_CLOIN</name>
<dbReference type="InterPro" id="IPR006264">
    <property type="entry name" value="EPSP_synthase"/>
</dbReference>
<comment type="caution">
    <text evidence="9">The sequence shown here is derived from an EMBL/GenBank/DDBJ whole genome shotgun (WGS) entry which is preliminary data.</text>
</comment>
<feature type="binding site" evidence="7">
    <location>
        <position position="160"/>
    </location>
    <ligand>
        <name>3-phosphoshikimate</name>
        <dbReference type="ChEBI" id="CHEBI:145989"/>
    </ligand>
</feature>
<keyword evidence="5 7" id="KW-0057">Aromatic amino acid biosynthesis</keyword>
<dbReference type="PROSITE" id="PS00885">
    <property type="entry name" value="EPSP_SYNTHASE_2"/>
    <property type="match status" value="1"/>
</dbReference>
<evidence type="ECO:0000259" key="8">
    <source>
        <dbReference type="Pfam" id="PF00275"/>
    </source>
</evidence>
<evidence type="ECO:0000256" key="6">
    <source>
        <dbReference type="ARBA" id="ARBA00044633"/>
    </source>
</evidence>
<feature type="binding site" evidence="7">
    <location>
        <position position="161"/>
    </location>
    <ligand>
        <name>phosphoenolpyruvate</name>
        <dbReference type="ChEBI" id="CHEBI:58702"/>
    </ligand>
</feature>
<feature type="binding site" evidence="7">
    <location>
        <position position="118"/>
    </location>
    <ligand>
        <name>phosphoenolpyruvate</name>
        <dbReference type="ChEBI" id="CHEBI:58702"/>
    </ligand>
</feature>
<evidence type="ECO:0000256" key="5">
    <source>
        <dbReference type="ARBA" id="ARBA00023141"/>
    </source>
</evidence>
<comment type="caution">
    <text evidence="7">Lacks conserved residue(s) required for the propagation of feature annotation.</text>
</comment>
<dbReference type="RefSeq" id="WP_044904192.1">
    <property type="nucleotide sequence ID" value="NZ_JQIF01000017.1"/>
</dbReference>